<dbReference type="InterPro" id="IPR038071">
    <property type="entry name" value="UROD/MetE-like_sf"/>
</dbReference>
<evidence type="ECO:0000313" key="1">
    <source>
        <dbReference type="EMBL" id="MFD1523922.1"/>
    </source>
</evidence>
<organism evidence="1 2">
    <name type="scientific">Pseudonocardia yunnanensis</name>
    <dbReference type="NCBI Taxonomy" id="58107"/>
    <lineage>
        <taxon>Bacteria</taxon>
        <taxon>Bacillati</taxon>
        <taxon>Actinomycetota</taxon>
        <taxon>Actinomycetes</taxon>
        <taxon>Pseudonocardiales</taxon>
        <taxon>Pseudonocardiaceae</taxon>
        <taxon>Pseudonocardia</taxon>
    </lineage>
</organism>
<reference evidence="2" key="1">
    <citation type="journal article" date="2019" name="Int. J. Syst. Evol. Microbiol.">
        <title>The Global Catalogue of Microorganisms (GCM) 10K type strain sequencing project: providing services to taxonomists for standard genome sequencing and annotation.</title>
        <authorList>
            <consortium name="The Broad Institute Genomics Platform"/>
            <consortium name="The Broad Institute Genome Sequencing Center for Infectious Disease"/>
            <person name="Wu L."/>
            <person name="Ma J."/>
        </authorList>
    </citation>
    <scope>NUCLEOTIDE SEQUENCE [LARGE SCALE GENOMIC DNA]</scope>
    <source>
        <strain evidence="2">CCM 7043</strain>
    </source>
</reference>
<name>A0ABW4FA98_9PSEU</name>
<comment type="caution">
    <text evidence="1">The sequence shown here is derived from an EMBL/GenBank/DDBJ whole genome shotgun (WGS) entry which is preliminary data.</text>
</comment>
<accession>A0ABW4FA98</accession>
<sequence length="354" mass="38372">MTAERPVGALLVGSVNLATAADVFRAAGTHLAQHLRYVPDGEPGERDNWLVFQSGVFDRHPDVELAPRPDDGYGHVLPSYRLRRGADPRGIDLRPLGYADAAESSYAEFRRLRGEGALPSHVRFQVSLPTPAAVVATFVDAGDQPALEPVYEAALLAELRRIQDVVPSGDLAVQWDVCVEMAMLEEIGGLFTPWFGPVLDGVVDRLARISAEVVSEVPLGFHLCYGDFGHQHWKEPADTSRLVEMANTIVDAVRRPIAHLHLPVPADRDDAEYFAPLRELRLRPETDLYLGLVHAGDLLGTARRAAAARTAVPRFGVATECGMGRTPRELIDGLLALHAKSADPVGGPLTVAMA</sequence>
<keyword evidence="2" id="KW-1185">Reference proteome</keyword>
<dbReference type="Proteomes" id="UP001597114">
    <property type="component" value="Unassembled WGS sequence"/>
</dbReference>
<dbReference type="Gene3D" id="3.20.20.210">
    <property type="match status" value="1"/>
</dbReference>
<gene>
    <name evidence="1" type="ORF">ACFSJD_40995</name>
</gene>
<protein>
    <recommendedName>
        <fullName evidence="3">Cobalamin-independent methionine synthase MetE C-terminal/archaeal domain-containing protein</fullName>
    </recommendedName>
</protein>
<dbReference type="RefSeq" id="WP_344726810.1">
    <property type="nucleotide sequence ID" value="NZ_BAAAUS010000039.1"/>
</dbReference>
<evidence type="ECO:0008006" key="3">
    <source>
        <dbReference type="Google" id="ProtNLM"/>
    </source>
</evidence>
<evidence type="ECO:0000313" key="2">
    <source>
        <dbReference type="Proteomes" id="UP001597114"/>
    </source>
</evidence>
<proteinExistence type="predicted"/>
<dbReference type="SUPFAM" id="SSF51726">
    <property type="entry name" value="UROD/MetE-like"/>
    <property type="match status" value="1"/>
</dbReference>
<dbReference type="EMBL" id="JBHUCO010000072">
    <property type="protein sequence ID" value="MFD1523922.1"/>
    <property type="molecule type" value="Genomic_DNA"/>
</dbReference>